<dbReference type="InterPro" id="IPR046249">
    <property type="entry name" value="DUF6282"/>
</dbReference>
<name>M0AIH1_NATA1</name>
<dbReference type="SUPFAM" id="SSF51556">
    <property type="entry name" value="Metallo-dependent hydrolases"/>
    <property type="match status" value="1"/>
</dbReference>
<organism evidence="1 2">
    <name type="scientific">Natrialba asiatica (strain ATCC 700177 / DSM 12278 / JCM 9576 / FERM P-10747 / NBRC 102637 / 172P1)</name>
    <dbReference type="NCBI Taxonomy" id="29540"/>
    <lineage>
        <taxon>Archaea</taxon>
        <taxon>Methanobacteriati</taxon>
        <taxon>Methanobacteriota</taxon>
        <taxon>Stenosarchaea group</taxon>
        <taxon>Halobacteria</taxon>
        <taxon>Halobacteriales</taxon>
        <taxon>Natrialbaceae</taxon>
        <taxon>Natrialba</taxon>
    </lineage>
</organism>
<proteinExistence type="predicted"/>
<comment type="caution">
    <text evidence="1">The sequence shown here is derived from an EMBL/GenBank/DDBJ whole genome shotgun (WGS) entry which is preliminary data.</text>
</comment>
<dbReference type="Gene3D" id="3.20.20.140">
    <property type="entry name" value="Metal-dependent hydrolases"/>
    <property type="match status" value="1"/>
</dbReference>
<dbReference type="AlphaFoldDB" id="M0AIH1"/>
<dbReference type="Proteomes" id="UP000011554">
    <property type="component" value="Unassembled WGS sequence"/>
</dbReference>
<evidence type="ECO:0000313" key="1">
    <source>
        <dbReference type="EMBL" id="ELY97183.1"/>
    </source>
</evidence>
<accession>M0AIH1</accession>
<sequence>MLPDGVIDFHVHAAPSLWERKHGTVELARRAAESHLGGFVLKSHFWNTAPMARMAAEQVPNVDIYSAIALNTFVGGFNPSAVKLAIEMGVSVVWLPTFSAANYTPGRHFPFEGQDLTALTDDGALRADARAVLETVADADRDVVLGNGHLGPDETYVILDELEAMGAEVPYLITHPESAFMDLSRKDQVAFAERGAYLEKCYLPVTKGDIDVETMATTVDAVGAGRCVLSTDYGQPSNLSPPEGLLEFAERLVDAGLSEDEIATMALETPRVLLEPR</sequence>
<gene>
    <name evidence="1" type="ORF">C481_20721</name>
</gene>
<dbReference type="EMBL" id="AOIO01000048">
    <property type="protein sequence ID" value="ELY97183.1"/>
    <property type="molecule type" value="Genomic_DNA"/>
</dbReference>
<dbReference type="RefSeq" id="WP_006111259.1">
    <property type="nucleotide sequence ID" value="NZ_AOIO01000048.1"/>
</dbReference>
<dbReference type="InterPro" id="IPR032466">
    <property type="entry name" value="Metal_Hydrolase"/>
</dbReference>
<dbReference type="PATRIC" id="fig|29540.5.peg.4194"/>
<dbReference type="eggNOG" id="arCOG06505">
    <property type="taxonomic scope" value="Archaea"/>
</dbReference>
<evidence type="ECO:0000313" key="2">
    <source>
        <dbReference type="Proteomes" id="UP000011554"/>
    </source>
</evidence>
<dbReference type="OrthoDB" id="25479at2157"/>
<dbReference type="Pfam" id="PF19799">
    <property type="entry name" value="DUF6282"/>
    <property type="match status" value="1"/>
</dbReference>
<evidence type="ECO:0008006" key="3">
    <source>
        <dbReference type="Google" id="ProtNLM"/>
    </source>
</evidence>
<keyword evidence="2" id="KW-1185">Reference proteome</keyword>
<protein>
    <recommendedName>
        <fullName evidence="3">Amidohydrolase 2</fullName>
    </recommendedName>
</protein>
<dbReference type="STRING" id="29540.C481_20721"/>
<reference evidence="1 2" key="1">
    <citation type="journal article" date="2014" name="PLoS Genet.">
        <title>Phylogenetically driven sequencing of extremely halophilic archaea reveals strategies for static and dynamic osmo-response.</title>
        <authorList>
            <person name="Becker E.A."/>
            <person name="Seitzer P.M."/>
            <person name="Tritt A."/>
            <person name="Larsen D."/>
            <person name="Krusor M."/>
            <person name="Yao A.I."/>
            <person name="Wu D."/>
            <person name="Madern D."/>
            <person name="Eisen J.A."/>
            <person name="Darling A.E."/>
            <person name="Facciotti M.T."/>
        </authorList>
    </citation>
    <scope>NUCLEOTIDE SEQUENCE [LARGE SCALE GENOMIC DNA]</scope>
    <source>
        <strain evidence="1 2">DSM 12278</strain>
    </source>
</reference>